<dbReference type="Pfam" id="PF07727">
    <property type="entry name" value="RVT_2"/>
    <property type="match status" value="1"/>
</dbReference>
<sequence length="474" mass="52838">MPPPSCNREKSKEYLAQLQYQRLLQFMMGLNDGYNQARSQILMKSKMLSVNQAYALIVHDESQKLAVGSSSNYHDGGSVVFFTSKSFGFKKKNWNSVCDFCHMKGHVREDCFKLMKCDHCGKTGHLIGKCYQLVGYPADHKFKGKNAQANLVNSQQEGQMTVPEDQYNDYVIWNQMRDKASISGTSANMAGNAGNVQLPTGNFAQISHSGNYPLLGGGDLLKDVLCVPSFRFNLMSVSKDLCTGKVKVTGREQDGLYILSTQNNDTYMTKGKSMAVSKSSRPDLWHRRLGHVPITEVVHTEELVVADSNVHIDVFPPLVDEDGSLEIGHAAAHDVLAAPSAPSTVIPTRKSTRHVKPPTWLQDYVSKPLGAHACVYPLSDVLGYSSLSPKYQTYIAQLSTEYEPNTYKEAVKDPRWIKAMQSELKALEDNFTWSVVDLPPGKKAIGCKWIYKIKYKATGEVERFKARLVAKGYN</sequence>
<proteinExistence type="predicted"/>
<feature type="domain" description="Reverse transcriptase Ty1/copia-type" evidence="1">
    <location>
        <begin position="432"/>
        <end position="473"/>
    </location>
</feature>
<dbReference type="PANTHER" id="PTHR34222">
    <property type="entry name" value="GAG_PRE-INTEGRS DOMAIN-CONTAINING PROTEIN"/>
    <property type="match status" value="1"/>
</dbReference>
<accession>A0ABQ7TVU7</accession>
<reference evidence="2 3" key="1">
    <citation type="journal article" date="2021" name="bioRxiv">
        <title>Chromosome-scale and haplotype-resolved genome assembly of a tetraploid potato cultivar.</title>
        <authorList>
            <person name="Sun H."/>
            <person name="Jiao W.-B."/>
            <person name="Krause K."/>
            <person name="Campoy J.A."/>
            <person name="Goel M."/>
            <person name="Folz-Donahue K."/>
            <person name="Kukat C."/>
            <person name="Huettel B."/>
            <person name="Schneeberger K."/>
        </authorList>
    </citation>
    <scope>NUCLEOTIDE SEQUENCE [LARGE SCALE GENOMIC DNA]</scope>
    <source>
        <strain evidence="2">SolTubOtavaFocal</strain>
        <tissue evidence="2">Leaves</tissue>
    </source>
</reference>
<protein>
    <recommendedName>
        <fullName evidence="1">Reverse transcriptase Ty1/copia-type domain-containing protein</fullName>
    </recommendedName>
</protein>
<name>A0ABQ7TVU7_SOLTU</name>
<dbReference type="InterPro" id="IPR013103">
    <property type="entry name" value="RVT_2"/>
</dbReference>
<dbReference type="EMBL" id="JAIVGD010000028">
    <property type="protein sequence ID" value="KAH0737540.1"/>
    <property type="molecule type" value="Genomic_DNA"/>
</dbReference>
<dbReference type="SUPFAM" id="SSF57756">
    <property type="entry name" value="Retrovirus zinc finger-like domains"/>
    <property type="match status" value="1"/>
</dbReference>
<organism evidence="2 3">
    <name type="scientific">Solanum tuberosum</name>
    <name type="common">Potato</name>
    <dbReference type="NCBI Taxonomy" id="4113"/>
    <lineage>
        <taxon>Eukaryota</taxon>
        <taxon>Viridiplantae</taxon>
        <taxon>Streptophyta</taxon>
        <taxon>Embryophyta</taxon>
        <taxon>Tracheophyta</taxon>
        <taxon>Spermatophyta</taxon>
        <taxon>Magnoliopsida</taxon>
        <taxon>eudicotyledons</taxon>
        <taxon>Gunneridae</taxon>
        <taxon>Pentapetalae</taxon>
        <taxon>asterids</taxon>
        <taxon>lamiids</taxon>
        <taxon>Solanales</taxon>
        <taxon>Solanaceae</taxon>
        <taxon>Solanoideae</taxon>
        <taxon>Solaneae</taxon>
        <taxon>Solanum</taxon>
    </lineage>
</organism>
<comment type="caution">
    <text evidence="2">The sequence shown here is derived from an EMBL/GenBank/DDBJ whole genome shotgun (WGS) entry which is preliminary data.</text>
</comment>
<evidence type="ECO:0000313" key="2">
    <source>
        <dbReference type="EMBL" id="KAH0737540.1"/>
    </source>
</evidence>
<dbReference type="PANTHER" id="PTHR34222:SF87">
    <property type="entry name" value="CCHC-TYPE DOMAIN-CONTAINING PROTEIN"/>
    <property type="match status" value="1"/>
</dbReference>
<gene>
    <name evidence="2" type="ORF">KY290_036245</name>
</gene>
<evidence type="ECO:0000259" key="1">
    <source>
        <dbReference type="Pfam" id="PF07727"/>
    </source>
</evidence>
<dbReference type="InterPro" id="IPR036875">
    <property type="entry name" value="Znf_CCHC_sf"/>
</dbReference>
<dbReference type="Proteomes" id="UP000826656">
    <property type="component" value="Unassembled WGS sequence"/>
</dbReference>
<evidence type="ECO:0000313" key="3">
    <source>
        <dbReference type="Proteomes" id="UP000826656"/>
    </source>
</evidence>
<keyword evidence="3" id="KW-1185">Reference proteome</keyword>